<evidence type="ECO:0000256" key="1">
    <source>
        <dbReference type="SAM" id="MobiDB-lite"/>
    </source>
</evidence>
<name>A0A376BXR7_9FLAO</name>
<feature type="region of interest" description="Disordered" evidence="1">
    <location>
        <begin position="255"/>
        <end position="276"/>
    </location>
</feature>
<reference evidence="2 3" key="1">
    <citation type="submission" date="2018-06" db="EMBL/GenBank/DDBJ databases">
        <authorList>
            <consortium name="Pathogen Informatics"/>
            <person name="Doyle S."/>
        </authorList>
    </citation>
    <scope>NUCLEOTIDE SEQUENCE [LARGE SCALE GENOMIC DNA]</scope>
    <source>
        <strain evidence="2 3">NCTC11661</strain>
    </source>
</reference>
<organism evidence="2 3">
    <name type="scientific">Bergeyella zoohelcum</name>
    <dbReference type="NCBI Taxonomy" id="1015"/>
    <lineage>
        <taxon>Bacteria</taxon>
        <taxon>Pseudomonadati</taxon>
        <taxon>Bacteroidota</taxon>
        <taxon>Flavobacteriia</taxon>
        <taxon>Flavobacteriales</taxon>
        <taxon>Weeksellaceae</taxon>
        <taxon>Bergeyella</taxon>
    </lineage>
</organism>
<evidence type="ECO:0000313" key="3">
    <source>
        <dbReference type="Proteomes" id="UP000255515"/>
    </source>
</evidence>
<protein>
    <submittedName>
        <fullName evidence="2">Uncharacterized protein</fullName>
    </submittedName>
</protein>
<dbReference type="EMBL" id="UFTJ01000001">
    <property type="protein sequence ID" value="SSZ46365.1"/>
    <property type="molecule type" value="Genomic_DNA"/>
</dbReference>
<evidence type="ECO:0000313" key="2">
    <source>
        <dbReference type="EMBL" id="SSZ46365.1"/>
    </source>
</evidence>
<gene>
    <name evidence="2" type="ORF">NCTC11661_00004</name>
</gene>
<dbReference type="RefSeq" id="WP_115644044.1">
    <property type="nucleotide sequence ID" value="NZ_UFTJ01000001.1"/>
</dbReference>
<dbReference type="Proteomes" id="UP000255515">
    <property type="component" value="Unassembled WGS sequence"/>
</dbReference>
<accession>A0A376BXR7</accession>
<dbReference type="AlphaFoldDB" id="A0A376BXR7"/>
<proteinExistence type="predicted"/>
<sequence length="382" mass="42990">MAKRGIAQVTGPKSIKLGEAVRYRVSKIYRKEDDEKVPQARWKLYVKEDNGFRELRPVAGTPPKVGSETTITITNQQLLGKELLLEAYLYAPEISSPPGILIKVEEGAKKIERVDLFRADDTPIGRGETVKYGQSITAKVITLNMPYEEVQITLYEDDESGAGHHANNEKNKIASVTKRLDKDGFTMHTFNLPIDINRIANAYMDGTEDRYHEYYIHVKSAQGARTSDNINVPNPDYIFPEQEIEAVEITVKAKGIGTDPMPDTGKSASIVNNPPEKEEKNSCVCKQYDLVWGNKVSCEFRKKVVEICTELWGENRKIEMANGLVAVMNVETAGSFKVHQIMGKPLKNVNSITKDDFWFYRKDKLGKIVSKKSRAVGLIQFT</sequence>